<sequence>MTGEIARKGTRAPVQATWRRRVERTNAWHNAFTRLARCHGRRAKVVDAFFGLTDAVITVRNLIRRTWHTHRWDARPHRRR</sequence>
<accession>A0ABN3VR31</accession>
<name>A0ABN3VR31_9ACTN</name>
<keyword evidence="2" id="KW-1185">Reference proteome</keyword>
<evidence type="ECO:0000313" key="2">
    <source>
        <dbReference type="Proteomes" id="UP001500831"/>
    </source>
</evidence>
<evidence type="ECO:0000313" key="1">
    <source>
        <dbReference type="EMBL" id="GAA2844941.1"/>
    </source>
</evidence>
<proteinExistence type="predicted"/>
<dbReference type="EMBL" id="BAAAVI010000001">
    <property type="protein sequence ID" value="GAA2844941.1"/>
    <property type="molecule type" value="Genomic_DNA"/>
</dbReference>
<evidence type="ECO:0008006" key="3">
    <source>
        <dbReference type="Google" id="ProtNLM"/>
    </source>
</evidence>
<gene>
    <name evidence="1" type="ORF">GCM10010517_01250</name>
</gene>
<comment type="caution">
    <text evidence="1">The sequence shown here is derived from an EMBL/GenBank/DDBJ whole genome shotgun (WGS) entry which is preliminary data.</text>
</comment>
<protein>
    <recommendedName>
        <fullName evidence="3">Transposase DDE domain-containing protein</fullName>
    </recommendedName>
</protein>
<reference evidence="1 2" key="1">
    <citation type="journal article" date="2019" name="Int. J. Syst. Evol. Microbiol.">
        <title>The Global Catalogue of Microorganisms (GCM) 10K type strain sequencing project: providing services to taxonomists for standard genome sequencing and annotation.</title>
        <authorList>
            <consortium name="The Broad Institute Genomics Platform"/>
            <consortium name="The Broad Institute Genome Sequencing Center for Infectious Disease"/>
            <person name="Wu L."/>
            <person name="Ma J."/>
        </authorList>
    </citation>
    <scope>NUCLEOTIDE SEQUENCE [LARGE SCALE GENOMIC DNA]</scope>
    <source>
        <strain evidence="1 2">JCM 6242</strain>
    </source>
</reference>
<organism evidence="1 2">
    <name type="scientific">Streptosporangium fragile</name>
    <dbReference type="NCBI Taxonomy" id="46186"/>
    <lineage>
        <taxon>Bacteria</taxon>
        <taxon>Bacillati</taxon>
        <taxon>Actinomycetota</taxon>
        <taxon>Actinomycetes</taxon>
        <taxon>Streptosporangiales</taxon>
        <taxon>Streptosporangiaceae</taxon>
        <taxon>Streptosporangium</taxon>
    </lineage>
</organism>
<dbReference type="Proteomes" id="UP001500831">
    <property type="component" value="Unassembled WGS sequence"/>
</dbReference>